<accession>A0A1H7HR46</accession>
<gene>
    <name evidence="2" type="ORF">SAMN05661044_00459</name>
</gene>
<dbReference type="EMBL" id="FOAF01000001">
    <property type="protein sequence ID" value="SEK52853.1"/>
    <property type="molecule type" value="Genomic_DNA"/>
</dbReference>
<keyword evidence="1" id="KW-0472">Membrane</keyword>
<name>A0A1H7HR46_OLID1</name>
<keyword evidence="3" id="KW-1185">Reference proteome</keyword>
<proteinExistence type="predicted"/>
<feature type="transmembrane region" description="Helical" evidence="1">
    <location>
        <begin position="6"/>
        <end position="22"/>
    </location>
</feature>
<feature type="transmembrane region" description="Helical" evidence="1">
    <location>
        <begin position="27"/>
        <end position="44"/>
    </location>
</feature>
<dbReference type="STRING" id="407022.SAMN05661044_00459"/>
<dbReference type="AlphaFoldDB" id="A0A1H7HR46"/>
<protein>
    <submittedName>
        <fullName evidence="2">Uncharacterized protein</fullName>
    </submittedName>
</protein>
<keyword evidence="1" id="KW-0812">Transmembrane</keyword>
<dbReference type="Proteomes" id="UP000199421">
    <property type="component" value="Unassembled WGS sequence"/>
</dbReference>
<reference evidence="3" key="1">
    <citation type="submission" date="2016-10" db="EMBL/GenBank/DDBJ databases">
        <authorList>
            <person name="Varghese N."/>
            <person name="Submissions S."/>
        </authorList>
    </citation>
    <scope>NUCLEOTIDE SEQUENCE [LARGE SCALE GENOMIC DNA]</scope>
    <source>
        <strain evidence="3">DSM 18733</strain>
    </source>
</reference>
<evidence type="ECO:0000313" key="2">
    <source>
        <dbReference type="EMBL" id="SEK52853.1"/>
    </source>
</evidence>
<sequence length="68" mass="7482">MTVYLMAAPIYIMALIVAFGMGVKKGVLFICFLLGVSFLLYLMFFHSTESAIGIVAIGVITYLLSNKR</sequence>
<organism evidence="2 3">
    <name type="scientific">Olivibacter domesticus</name>
    <name type="common">Pseudosphingobacterium domesticum</name>
    <dbReference type="NCBI Taxonomy" id="407022"/>
    <lineage>
        <taxon>Bacteria</taxon>
        <taxon>Pseudomonadati</taxon>
        <taxon>Bacteroidota</taxon>
        <taxon>Sphingobacteriia</taxon>
        <taxon>Sphingobacteriales</taxon>
        <taxon>Sphingobacteriaceae</taxon>
        <taxon>Olivibacter</taxon>
    </lineage>
</organism>
<keyword evidence="1" id="KW-1133">Transmembrane helix</keyword>
<feature type="transmembrane region" description="Helical" evidence="1">
    <location>
        <begin position="50"/>
        <end position="65"/>
    </location>
</feature>
<evidence type="ECO:0000256" key="1">
    <source>
        <dbReference type="SAM" id="Phobius"/>
    </source>
</evidence>
<evidence type="ECO:0000313" key="3">
    <source>
        <dbReference type="Proteomes" id="UP000199421"/>
    </source>
</evidence>